<evidence type="ECO:0000313" key="3">
    <source>
        <dbReference type="Proteomes" id="UP001465668"/>
    </source>
</evidence>
<proteinExistence type="predicted"/>
<name>A0ABR2Y031_9PEZI</name>
<dbReference type="EMBL" id="JARVKM010000012">
    <property type="protein sequence ID" value="KAK9779155.1"/>
    <property type="molecule type" value="Genomic_DNA"/>
</dbReference>
<reference evidence="2 3" key="1">
    <citation type="submission" date="2024-02" db="EMBL/GenBank/DDBJ databases">
        <title>First draft genome assembly of two strains of Seiridium cardinale.</title>
        <authorList>
            <person name="Emiliani G."/>
            <person name="Scali E."/>
        </authorList>
    </citation>
    <scope>NUCLEOTIDE SEQUENCE [LARGE SCALE GENOMIC DNA]</scope>
    <source>
        <strain evidence="2 3">BM-138-000479</strain>
    </source>
</reference>
<protein>
    <submittedName>
        <fullName evidence="2">Uncharacterized protein</fullName>
    </submittedName>
</protein>
<accession>A0ABR2Y031</accession>
<organism evidence="2 3">
    <name type="scientific">Seiridium cardinale</name>
    <dbReference type="NCBI Taxonomy" id="138064"/>
    <lineage>
        <taxon>Eukaryota</taxon>
        <taxon>Fungi</taxon>
        <taxon>Dikarya</taxon>
        <taxon>Ascomycota</taxon>
        <taxon>Pezizomycotina</taxon>
        <taxon>Sordariomycetes</taxon>
        <taxon>Xylariomycetidae</taxon>
        <taxon>Amphisphaeriales</taxon>
        <taxon>Sporocadaceae</taxon>
        <taxon>Seiridium</taxon>
    </lineage>
</organism>
<evidence type="ECO:0000256" key="1">
    <source>
        <dbReference type="SAM" id="SignalP"/>
    </source>
</evidence>
<keyword evidence="1" id="KW-0732">Signal</keyword>
<feature type="signal peptide" evidence="1">
    <location>
        <begin position="1"/>
        <end position="17"/>
    </location>
</feature>
<dbReference type="Proteomes" id="UP001465668">
    <property type="component" value="Unassembled WGS sequence"/>
</dbReference>
<feature type="chain" id="PRO_5047011356" evidence="1">
    <location>
        <begin position="18"/>
        <end position="77"/>
    </location>
</feature>
<keyword evidence="3" id="KW-1185">Reference proteome</keyword>
<comment type="caution">
    <text evidence="2">The sequence shown here is derived from an EMBL/GenBank/DDBJ whole genome shotgun (WGS) entry which is preliminary data.</text>
</comment>
<sequence>MKFSAIVTLALSAVASAELTKVVRRQVSTQDAAMTDTNGNIVPFSTSGVNMASTKAGLLGVEATLRRATYGQYGSTL</sequence>
<evidence type="ECO:0000313" key="2">
    <source>
        <dbReference type="EMBL" id="KAK9779155.1"/>
    </source>
</evidence>
<gene>
    <name evidence="2" type="ORF">SCAR479_04022</name>
</gene>